<dbReference type="RefSeq" id="WP_205523779.1">
    <property type="nucleotide sequence ID" value="NZ_JBCLPP010000003.1"/>
</dbReference>
<keyword evidence="1" id="KW-1133">Transmembrane helix</keyword>
<feature type="transmembrane region" description="Helical" evidence="1">
    <location>
        <begin position="233"/>
        <end position="259"/>
    </location>
</feature>
<dbReference type="Proteomes" id="UP001565200">
    <property type="component" value="Unassembled WGS sequence"/>
</dbReference>
<dbReference type="PANTHER" id="PTHR30373">
    <property type="entry name" value="UPF0603 PROTEIN YGCG"/>
    <property type="match status" value="1"/>
</dbReference>
<feature type="signal peptide" evidence="2">
    <location>
        <begin position="1"/>
        <end position="21"/>
    </location>
</feature>
<dbReference type="Pfam" id="PF04536">
    <property type="entry name" value="TPM_phosphatase"/>
    <property type="match status" value="1"/>
</dbReference>
<feature type="domain" description="TPM" evidence="3">
    <location>
        <begin position="41"/>
        <end position="163"/>
    </location>
</feature>
<dbReference type="Gene3D" id="3.10.310.50">
    <property type="match status" value="1"/>
</dbReference>
<feature type="chain" id="PRO_5046357865" evidence="2">
    <location>
        <begin position="22"/>
        <end position="419"/>
    </location>
</feature>
<evidence type="ECO:0000313" key="5">
    <source>
        <dbReference type="Proteomes" id="UP001565200"/>
    </source>
</evidence>
<comment type="caution">
    <text evidence="4">The sequence shown here is derived from an EMBL/GenBank/DDBJ whole genome shotgun (WGS) entry which is preliminary data.</text>
</comment>
<accession>A0ABV4CUA1</accession>
<keyword evidence="5" id="KW-1185">Reference proteome</keyword>
<dbReference type="PANTHER" id="PTHR30373:SF2">
    <property type="entry name" value="UPF0603 PROTEIN YGCG"/>
    <property type="match status" value="1"/>
</dbReference>
<proteinExistence type="predicted"/>
<dbReference type="InterPro" id="IPR007621">
    <property type="entry name" value="TPM_dom"/>
</dbReference>
<name>A0ABV4CUA1_9BACT</name>
<protein>
    <submittedName>
        <fullName evidence="4">TPM domain-containing protein</fullName>
    </submittedName>
</protein>
<reference evidence="4 5" key="1">
    <citation type="submission" date="2024-03" db="EMBL/GenBank/DDBJ databases">
        <title>Mouse gut bacterial collection (mGBC) of GemPharmatech.</title>
        <authorList>
            <person name="He Y."/>
            <person name="Dong L."/>
            <person name="Wu D."/>
            <person name="Gao X."/>
            <person name="Lin Z."/>
        </authorList>
    </citation>
    <scope>NUCLEOTIDE SEQUENCE [LARGE SCALE GENOMIC DNA]</scope>
    <source>
        <strain evidence="4 5">54-13</strain>
    </source>
</reference>
<keyword evidence="1" id="KW-0812">Transmembrane</keyword>
<evidence type="ECO:0000259" key="3">
    <source>
        <dbReference type="Pfam" id="PF04536"/>
    </source>
</evidence>
<evidence type="ECO:0000313" key="4">
    <source>
        <dbReference type="EMBL" id="MEY8244266.1"/>
    </source>
</evidence>
<feature type="transmembrane region" description="Helical" evidence="1">
    <location>
        <begin position="193"/>
        <end position="213"/>
    </location>
</feature>
<keyword evidence="1" id="KW-0472">Membrane</keyword>
<keyword evidence="2" id="KW-0732">Signal</keyword>
<evidence type="ECO:0000256" key="1">
    <source>
        <dbReference type="SAM" id="Phobius"/>
    </source>
</evidence>
<evidence type="ECO:0000256" key="2">
    <source>
        <dbReference type="SAM" id="SignalP"/>
    </source>
</evidence>
<organism evidence="4 5">
    <name type="scientific">Heminiphilus faecis</name>
    <dbReference type="NCBI Taxonomy" id="2601703"/>
    <lineage>
        <taxon>Bacteria</taxon>
        <taxon>Pseudomonadati</taxon>
        <taxon>Bacteroidota</taxon>
        <taxon>Bacteroidia</taxon>
        <taxon>Bacteroidales</taxon>
        <taxon>Muribaculaceae</taxon>
        <taxon>Heminiphilus</taxon>
    </lineage>
</organism>
<gene>
    <name evidence="4" type="ORF">AAK873_01385</name>
</gene>
<dbReference type="EMBL" id="JBCLPP010000003">
    <property type="protein sequence ID" value="MEY8244266.1"/>
    <property type="molecule type" value="Genomic_DNA"/>
</dbReference>
<sequence>MMKRIKLLLLLLLSVALQMSASLYRPSDVPNVHVADRTKYVSNPDGILSQEAVTRIDSMLADVWRKTSAEVVVVVVGSVDGDIDDFATRLFTDWGVGKKDKNNGLLYVIASDDRRAAIRTGYGMEGVVPDILAGRIIRNIAGPRFKAMDYDGGVMASVGEIARLATTPGATEELMSKYRNDSNRDTSGADHLFSAWLYIGCVLVAFMALIYIVNMFKTRRLDRYDRYQSLKKLLIPSVIVGFIGLGVPFVMALVIWLTMRYMRLRRRKCPNCHHKMRRLDEKSDNAYLTPQQDVEEKIDSVDYDVWLCDTCGETDVLPFVNTASTYKVCPHCGARASSLRSDRIIANPTTTREGQGVKDYMCRNCGYQTHVPYNIAKLPPVIVVPGRFGGGGGNGFGGGFGGGSFGGGMTGGGGASGGW</sequence>